<dbReference type="Pfam" id="PF00903">
    <property type="entry name" value="Glyoxalase"/>
    <property type="match status" value="1"/>
</dbReference>
<dbReference type="InterPro" id="IPR004360">
    <property type="entry name" value="Glyas_Fos-R_dOase_dom"/>
</dbReference>
<dbReference type="AlphaFoldDB" id="A0A1S2VML5"/>
<dbReference type="Gene3D" id="3.10.180.10">
    <property type="entry name" value="2,3-Dihydroxybiphenyl 1,2-Dioxygenase, domain 1"/>
    <property type="match status" value="1"/>
</dbReference>
<feature type="signal peptide" evidence="1">
    <location>
        <begin position="1"/>
        <end position="18"/>
    </location>
</feature>
<sequence>MKKFLFAVLMLTGSLAFGQDKLGFTGHNHVALHVKDIQTSAKFYQEVVGMKPIDVPPSLKGRRFWFDLGNGQQLHLLDGRTETIVHDRNGSHIALFVESMDKAEAFLKKQNIQYHKQVRVDGVPQIYFSDPDGYLLEINGDTRTKL</sequence>
<name>A0A1S2VML5_9BACT</name>
<dbReference type="InterPro" id="IPR037523">
    <property type="entry name" value="VOC_core"/>
</dbReference>
<dbReference type="OrthoDB" id="192739at2"/>
<dbReference type="InterPro" id="IPR029068">
    <property type="entry name" value="Glyas_Bleomycin-R_OHBP_Dase"/>
</dbReference>
<dbReference type="PANTHER" id="PTHR46142:SF3">
    <property type="entry name" value="F18B13.24 PROTEIN"/>
    <property type="match status" value="1"/>
</dbReference>
<evidence type="ECO:0000313" key="3">
    <source>
        <dbReference type="EMBL" id="OIN59028.1"/>
    </source>
</evidence>
<evidence type="ECO:0000313" key="4">
    <source>
        <dbReference type="Proteomes" id="UP000181790"/>
    </source>
</evidence>
<evidence type="ECO:0000259" key="2">
    <source>
        <dbReference type="PROSITE" id="PS51819"/>
    </source>
</evidence>
<organism evidence="3 4">
    <name type="scientific">Arsenicibacter rosenii</name>
    <dbReference type="NCBI Taxonomy" id="1750698"/>
    <lineage>
        <taxon>Bacteria</taxon>
        <taxon>Pseudomonadati</taxon>
        <taxon>Bacteroidota</taxon>
        <taxon>Cytophagia</taxon>
        <taxon>Cytophagales</taxon>
        <taxon>Spirosomataceae</taxon>
        <taxon>Arsenicibacter</taxon>
    </lineage>
</organism>
<dbReference type="PROSITE" id="PS51819">
    <property type="entry name" value="VOC"/>
    <property type="match status" value="1"/>
</dbReference>
<keyword evidence="1" id="KW-0732">Signal</keyword>
<protein>
    <submittedName>
        <fullName evidence="3">Glyoxalase</fullName>
    </submittedName>
</protein>
<dbReference type="PANTHER" id="PTHR46142">
    <property type="match status" value="1"/>
</dbReference>
<dbReference type="EMBL" id="MORL01000005">
    <property type="protein sequence ID" value="OIN59028.1"/>
    <property type="molecule type" value="Genomic_DNA"/>
</dbReference>
<feature type="chain" id="PRO_5010255268" evidence="1">
    <location>
        <begin position="19"/>
        <end position="146"/>
    </location>
</feature>
<reference evidence="3 4" key="1">
    <citation type="submission" date="2016-10" db="EMBL/GenBank/DDBJ databases">
        <title>Arsenicibacter rosenii gen. nov., sp. nov., an efficient arsenic-methylating bacterium isolated from an arsenic-contaminated paddy soil.</title>
        <authorList>
            <person name="Huang K."/>
        </authorList>
    </citation>
    <scope>NUCLEOTIDE SEQUENCE [LARGE SCALE GENOMIC DNA]</scope>
    <source>
        <strain evidence="3 4">SM-1</strain>
    </source>
</reference>
<evidence type="ECO:0000256" key="1">
    <source>
        <dbReference type="SAM" id="SignalP"/>
    </source>
</evidence>
<dbReference type="CDD" id="cd07245">
    <property type="entry name" value="VOC_like"/>
    <property type="match status" value="1"/>
</dbReference>
<dbReference type="Proteomes" id="UP000181790">
    <property type="component" value="Unassembled WGS sequence"/>
</dbReference>
<proteinExistence type="predicted"/>
<dbReference type="RefSeq" id="WP_071503478.1">
    <property type="nucleotide sequence ID" value="NZ_MORL01000005.1"/>
</dbReference>
<feature type="domain" description="VOC" evidence="2">
    <location>
        <begin position="26"/>
        <end position="141"/>
    </location>
</feature>
<accession>A0A1S2VML5</accession>
<keyword evidence="4" id="KW-1185">Reference proteome</keyword>
<dbReference type="SUPFAM" id="SSF54593">
    <property type="entry name" value="Glyoxalase/Bleomycin resistance protein/Dihydroxybiphenyl dioxygenase"/>
    <property type="match status" value="1"/>
</dbReference>
<gene>
    <name evidence="3" type="ORF">BLX24_12520</name>
</gene>
<comment type="caution">
    <text evidence="3">The sequence shown here is derived from an EMBL/GenBank/DDBJ whole genome shotgun (WGS) entry which is preliminary data.</text>
</comment>